<evidence type="ECO:0008006" key="5">
    <source>
        <dbReference type="Google" id="ProtNLM"/>
    </source>
</evidence>
<dbReference type="InterPro" id="IPR039299">
    <property type="entry name" value="SEOA"/>
</dbReference>
<feature type="domain" description="Sieve element occlusion N-terminal" evidence="1">
    <location>
        <begin position="26"/>
        <end position="296"/>
    </location>
</feature>
<protein>
    <recommendedName>
        <fullName evidence="5">Sieve element occlusion N-terminal domain-containing protein</fullName>
    </recommendedName>
</protein>
<name>A0A5N6R1L5_9ROSI</name>
<dbReference type="PANTHER" id="PTHR33232">
    <property type="entry name" value="PROTEIN SIEVE ELEMENT OCCLUSION B-LIKE"/>
    <property type="match status" value="1"/>
</dbReference>
<dbReference type="Pfam" id="PF14576">
    <property type="entry name" value="SEO_N"/>
    <property type="match status" value="1"/>
</dbReference>
<dbReference type="InterPro" id="IPR027942">
    <property type="entry name" value="SEO_N"/>
</dbReference>
<feature type="domain" description="Sieve element occlusion C-terminal" evidence="2">
    <location>
        <begin position="455"/>
        <end position="530"/>
    </location>
</feature>
<keyword evidence="4" id="KW-1185">Reference proteome</keyword>
<evidence type="ECO:0000313" key="3">
    <source>
        <dbReference type="EMBL" id="KAE8022601.1"/>
    </source>
</evidence>
<dbReference type="EMBL" id="CM017323">
    <property type="protein sequence ID" value="KAE8022601.1"/>
    <property type="molecule type" value="Genomic_DNA"/>
</dbReference>
<evidence type="ECO:0000259" key="2">
    <source>
        <dbReference type="Pfam" id="PF14577"/>
    </source>
</evidence>
<evidence type="ECO:0000259" key="1">
    <source>
        <dbReference type="Pfam" id="PF14576"/>
    </source>
</evidence>
<reference evidence="3 4" key="1">
    <citation type="submission" date="2019-06" db="EMBL/GenBank/DDBJ databases">
        <title>A chromosomal-level reference genome of Carpinus fangiana (Coryloideae, Betulaceae).</title>
        <authorList>
            <person name="Yang X."/>
            <person name="Wang Z."/>
            <person name="Zhang L."/>
            <person name="Hao G."/>
            <person name="Liu J."/>
            <person name="Yang Y."/>
        </authorList>
    </citation>
    <scope>NUCLEOTIDE SEQUENCE [LARGE SCALE GENOMIC DNA]</scope>
    <source>
        <strain evidence="3">Cfa_2016G</strain>
        <tissue evidence="3">Leaf</tissue>
    </source>
</reference>
<evidence type="ECO:0000313" key="4">
    <source>
        <dbReference type="Proteomes" id="UP000327013"/>
    </source>
</evidence>
<accession>A0A5N6R1L5</accession>
<gene>
    <name evidence="3" type="ORF">FH972_008387</name>
</gene>
<dbReference type="AlphaFoldDB" id="A0A5N6R1L5"/>
<dbReference type="Pfam" id="PF14577">
    <property type="entry name" value="SEO_C"/>
    <property type="match status" value="2"/>
</dbReference>
<dbReference type="PANTHER" id="PTHR33232:SF18">
    <property type="entry name" value="PROTEIN SIEVE ELEMENT OCCLUSION B-LIKE"/>
    <property type="match status" value="1"/>
</dbReference>
<dbReference type="Proteomes" id="UP000327013">
    <property type="component" value="Chromosome 3"/>
</dbReference>
<dbReference type="InterPro" id="IPR027944">
    <property type="entry name" value="SEO_C"/>
</dbReference>
<dbReference type="GO" id="GO:0010088">
    <property type="term" value="P:phloem development"/>
    <property type="evidence" value="ECO:0007669"/>
    <property type="project" value="InterPro"/>
</dbReference>
<proteinExistence type="predicted"/>
<sequence>MASNTLLLVTAQQAIKGELSMFTMCDSEIMNEIYATHVHDDDTFDADSLFIVAESILRRATHIADNFVPGAQSHQEICLEEKVPRASFSPPLCILKQLFAEMACQTPGEGIAHKTTMSVLEKLSSYSWDAKVVLTLAAFSFEYGDFWLLAQLPSSDELAKSVGILKRVPDISKLLVFQKYGKAIVELNNLIKATLEVIKSIFELKKLYIYDTKDVPALSSAMDRIPVDVYWAIITIVACTTQMCYLTSDEDKTQELSPFAQKIKITLHFLKRQIKLCYQQIEETKAYRKLKKIIRTHTEIVEVFRVLIFADDNVHQLIDGSTGKLVTINVLRKKNVLLFFSNLDISIDDISTLKLIDDGIRKEDQYKIVWIPIVEEWTNDLQRKFQMLQSKMSWYIVQYFAPVVGIRFIKEEWKFKNKSMIVVMNPQGKVEHLNALHMIRVWGMKAFPFAKEVEIRLVKETNWIGDILVGIHPNLQHWIKEEKYIFFYGGKDKEWIQQFGKKAIALANHPIIKETKISIELFCLGKGSKWDDDLEIQGRFWNKVESLFFSAKTDKETEQDTVMQQIQRLLSFKNESGWAILSKGSRVVVSDGTIILKVLDEFEKWKCYVHANRFETCFNEYHKLIEGDRSCCSVDIPFAAEKIPKHMKCPYCTRLMETYVSFKCCHIDGAMNALH</sequence>
<feature type="domain" description="Sieve element occlusion C-terminal" evidence="2">
    <location>
        <begin position="533"/>
        <end position="666"/>
    </location>
</feature>
<organism evidence="3 4">
    <name type="scientific">Carpinus fangiana</name>
    <dbReference type="NCBI Taxonomy" id="176857"/>
    <lineage>
        <taxon>Eukaryota</taxon>
        <taxon>Viridiplantae</taxon>
        <taxon>Streptophyta</taxon>
        <taxon>Embryophyta</taxon>
        <taxon>Tracheophyta</taxon>
        <taxon>Spermatophyta</taxon>
        <taxon>Magnoliopsida</taxon>
        <taxon>eudicotyledons</taxon>
        <taxon>Gunneridae</taxon>
        <taxon>Pentapetalae</taxon>
        <taxon>rosids</taxon>
        <taxon>fabids</taxon>
        <taxon>Fagales</taxon>
        <taxon>Betulaceae</taxon>
        <taxon>Carpinus</taxon>
    </lineage>
</organism>
<dbReference type="OrthoDB" id="1478893at2759"/>